<dbReference type="STRING" id="1882483.A0A317XY14"/>
<evidence type="ECO:0008006" key="5">
    <source>
        <dbReference type="Google" id="ProtNLM"/>
    </source>
</evidence>
<dbReference type="InterPro" id="IPR007612">
    <property type="entry name" value="LOR"/>
</dbReference>
<dbReference type="PANTHER" id="PTHR31087:SF161">
    <property type="entry name" value="TUBBY C 2 FAMILY PROTEIN"/>
    <property type="match status" value="1"/>
</dbReference>
<comment type="similarity">
    <text evidence="1">Belongs to the LOR family.</text>
</comment>
<evidence type="ECO:0000313" key="4">
    <source>
        <dbReference type="Proteomes" id="UP000246740"/>
    </source>
</evidence>
<sequence length="203" mass="22417">MPQRVEAPLAPAPFPMGIFPEYTRHTTQIALKVRERKMSFTGDDFSIKDAVTGAMVFDIQAKAFSFRGSKVVVDTQNRKLFMIEKAPFSLPSRYQGVDVANPKKVLFEVSGASFFGTRLEIKFNNTAADGRPMTFKLDGDWASRDAVITNSDGMLVARISRQFMNAGELIFGQQTYIVTIAAGVDAALIMAICICLDEKASDR</sequence>
<dbReference type="OrthoDB" id="97518at2759"/>
<dbReference type="Gene3D" id="2.40.160.200">
    <property type="entry name" value="LURP1-related"/>
    <property type="match status" value="1"/>
</dbReference>
<evidence type="ECO:0000256" key="1">
    <source>
        <dbReference type="ARBA" id="ARBA00005437"/>
    </source>
</evidence>
<dbReference type="InterPro" id="IPR025659">
    <property type="entry name" value="Tubby-like_C"/>
</dbReference>
<dbReference type="PANTHER" id="PTHR31087">
    <property type="match status" value="1"/>
</dbReference>
<dbReference type="SUPFAM" id="SSF54518">
    <property type="entry name" value="Tubby C-terminal domain-like"/>
    <property type="match status" value="1"/>
</dbReference>
<name>A0A317XY14_9BASI</name>
<organism evidence="3 4">
    <name type="scientific">Testicularia cyperi</name>
    <dbReference type="NCBI Taxonomy" id="1882483"/>
    <lineage>
        <taxon>Eukaryota</taxon>
        <taxon>Fungi</taxon>
        <taxon>Dikarya</taxon>
        <taxon>Basidiomycota</taxon>
        <taxon>Ustilaginomycotina</taxon>
        <taxon>Ustilaginomycetes</taxon>
        <taxon>Ustilaginales</taxon>
        <taxon>Anthracoideaceae</taxon>
        <taxon>Testicularia</taxon>
    </lineage>
</organism>
<reference evidence="3 4" key="1">
    <citation type="journal article" date="2018" name="Mol. Biol. Evol.">
        <title>Broad Genomic Sampling Reveals a Smut Pathogenic Ancestry of the Fungal Clade Ustilaginomycotina.</title>
        <authorList>
            <person name="Kijpornyongpan T."/>
            <person name="Mondo S.J."/>
            <person name="Barry K."/>
            <person name="Sandor L."/>
            <person name="Lee J."/>
            <person name="Lipzen A."/>
            <person name="Pangilinan J."/>
            <person name="LaButti K."/>
            <person name="Hainaut M."/>
            <person name="Henrissat B."/>
            <person name="Grigoriev I.V."/>
            <person name="Spatafora J.W."/>
            <person name="Aime M.C."/>
        </authorList>
    </citation>
    <scope>NUCLEOTIDE SEQUENCE [LARGE SCALE GENOMIC DNA]</scope>
    <source>
        <strain evidence="3 4">MCA 3645</strain>
    </source>
</reference>
<keyword evidence="4" id="KW-1185">Reference proteome</keyword>
<feature type="transmembrane region" description="Helical" evidence="2">
    <location>
        <begin position="176"/>
        <end position="196"/>
    </location>
</feature>
<protein>
    <recommendedName>
        <fullName evidence="5">DUF567-domain-containing protein</fullName>
    </recommendedName>
</protein>
<evidence type="ECO:0000256" key="2">
    <source>
        <dbReference type="SAM" id="Phobius"/>
    </source>
</evidence>
<accession>A0A317XY14</accession>
<proteinExistence type="inferred from homology"/>
<keyword evidence="2" id="KW-0812">Transmembrane</keyword>
<evidence type="ECO:0000313" key="3">
    <source>
        <dbReference type="EMBL" id="PWZ03012.1"/>
    </source>
</evidence>
<keyword evidence="2" id="KW-0472">Membrane</keyword>
<dbReference type="Pfam" id="PF04525">
    <property type="entry name" value="LOR"/>
    <property type="match status" value="1"/>
</dbReference>
<dbReference type="InParanoid" id="A0A317XY14"/>
<dbReference type="InterPro" id="IPR038595">
    <property type="entry name" value="LOR_sf"/>
</dbReference>
<gene>
    <name evidence="3" type="ORF">BCV70DRAFT_214489</name>
</gene>
<dbReference type="AlphaFoldDB" id="A0A317XY14"/>
<keyword evidence="2" id="KW-1133">Transmembrane helix</keyword>
<dbReference type="EMBL" id="KZ819188">
    <property type="protein sequence ID" value="PWZ03012.1"/>
    <property type="molecule type" value="Genomic_DNA"/>
</dbReference>
<dbReference type="Proteomes" id="UP000246740">
    <property type="component" value="Unassembled WGS sequence"/>
</dbReference>